<sequence length="131" mass="15202">IVLLQESFSFEDLSVDFTQKEWQLLDPYQKNLYKDVMLENYSSLVSLGYEVMKPDVIFKLEQGEEPWVGEGAVPSSDSPAIIFKYGCYHWLCFLPHSAMREKNEAILKAKSTFCPFRVLIVEFCEIPQVSY</sequence>
<dbReference type="Ensembl" id="ENSPCOT00000024779.1">
    <property type="protein sequence ID" value="ENSPCOP00000014172.1"/>
    <property type="gene ID" value="ENSPCOG00000018763.1"/>
</dbReference>
<dbReference type="GeneTree" id="ENSGT00940000162931"/>
<dbReference type="CDD" id="cd07765">
    <property type="entry name" value="KRAB_A-box"/>
    <property type="match status" value="1"/>
</dbReference>
<evidence type="ECO:0000313" key="3">
    <source>
        <dbReference type="Proteomes" id="UP000233160"/>
    </source>
</evidence>
<evidence type="ECO:0000313" key="2">
    <source>
        <dbReference type="Ensembl" id="ENSPCOP00000014172.1"/>
    </source>
</evidence>
<reference evidence="2" key="1">
    <citation type="submission" date="2025-08" db="UniProtKB">
        <authorList>
            <consortium name="Ensembl"/>
        </authorList>
    </citation>
    <scope>IDENTIFICATION</scope>
</reference>
<proteinExistence type="predicted"/>
<protein>
    <submittedName>
        <fullName evidence="2">Zinc finger protein 84</fullName>
    </submittedName>
</protein>
<dbReference type="SMART" id="SM00349">
    <property type="entry name" value="KRAB"/>
    <property type="match status" value="1"/>
</dbReference>
<dbReference type="PROSITE" id="PS50805">
    <property type="entry name" value="KRAB"/>
    <property type="match status" value="1"/>
</dbReference>
<feature type="domain" description="KRAB" evidence="1">
    <location>
        <begin position="8"/>
        <end position="79"/>
    </location>
</feature>
<dbReference type="SUPFAM" id="SSF109640">
    <property type="entry name" value="KRAB domain (Kruppel-associated box)"/>
    <property type="match status" value="1"/>
</dbReference>
<dbReference type="InterPro" id="IPR001909">
    <property type="entry name" value="KRAB"/>
</dbReference>
<reference evidence="2" key="2">
    <citation type="submission" date="2025-09" db="UniProtKB">
        <authorList>
            <consortium name="Ensembl"/>
        </authorList>
    </citation>
    <scope>IDENTIFICATION</scope>
</reference>
<keyword evidence="3" id="KW-1185">Reference proteome</keyword>
<dbReference type="Gene3D" id="6.10.140.140">
    <property type="match status" value="1"/>
</dbReference>
<dbReference type="InterPro" id="IPR050169">
    <property type="entry name" value="Krueppel_C2H2_ZnF"/>
</dbReference>
<dbReference type="PANTHER" id="PTHR23232:SF142">
    <property type="entry name" value="GASTRULA ZINC FINGER PROTEIN XLCGF57.1-LIKE-RELATED"/>
    <property type="match status" value="1"/>
</dbReference>
<dbReference type="PANTHER" id="PTHR23232">
    <property type="entry name" value="KRAB DOMAIN C2H2 ZINC FINGER"/>
    <property type="match status" value="1"/>
</dbReference>
<dbReference type="InterPro" id="IPR036051">
    <property type="entry name" value="KRAB_dom_sf"/>
</dbReference>
<dbReference type="Proteomes" id="UP000233160">
    <property type="component" value="Unassembled WGS sequence"/>
</dbReference>
<gene>
    <name evidence="2" type="primary">ZNF84</name>
</gene>
<evidence type="ECO:0000259" key="1">
    <source>
        <dbReference type="PROSITE" id="PS50805"/>
    </source>
</evidence>
<organism evidence="2 3">
    <name type="scientific">Propithecus coquereli</name>
    <name type="common">Coquerel's sifaka</name>
    <name type="synonym">Propithecus verreauxi coquereli</name>
    <dbReference type="NCBI Taxonomy" id="379532"/>
    <lineage>
        <taxon>Eukaryota</taxon>
        <taxon>Metazoa</taxon>
        <taxon>Chordata</taxon>
        <taxon>Craniata</taxon>
        <taxon>Vertebrata</taxon>
        <taxon>Euteleostomi</taxon>
        <taxon>Mammalia</taxon>
        <taxon>Eutheria</taxon>
        <taxon>Euarchontoglires</taxon>
        <taxon>Primates</taxon>
        <taxon>Strepsirrhini</taxon>
        <taxon>Lemuriformes</taxon>
        <taxon>Indriidae</taxon>
        <taxon>Propithecus</taxon>
    </lineage>
</organism>
<name>A0A2K6FJL4_PROCO</name>
<accession>A0A2K6FJL4</accession>
<dbReference type="Pfam" id="PF01352">
    <property type="entry name" value="KRAB"/>
    <property type="match status" value="1"/>
</dbReference>
<dbReference type="AlphaFoldDB" id="A0A2K6FJL4"/>
<dbReference type="GO" id="GO:0006355">
    <property type="term" value="P:regulation of DNA-templated transcription"/>
    <property type="evidence" value="ECO:0007669"/>
    <property type="project" value="InterPro"/>
</dbReference>